<keyword evidence="18" id="KW-1185">Reference proteome</keyword>
<evidence type="ECO:0000256" key="9">
    <source>
        <dbReference type="ARBA" id="ARBA00023170"/>
    </source>
</evidence>
<keyword evidence="7 13" id="KW-0798">TonB box</keyword>
<dbReference type="InterPro" id="IPR012910">
    <property type="entry name" value="Plug_dom"/>
</dbReference>
<evidence type="ECO:0000256" key="10">
    <source>
        <dbReference type="ARBA" id="ARBA00023237"/>
    </source>
</evidence>
<evidence type="ECO:0000259" key="15">
    <source>
        <dbReference type="Pfam" id="PF00593"/>
    </source>
</evidence>
<evidence type="ECO:0000256" key="4">
    <source>
        <dbReference type="ARBA" id="ARBA00022452"/>
    </source>
</evidence>
<feature type="domain" description="TonB-dependent receptor plug" evidence="16">
    <location>
        <begin position="150"/>
        <end position="244"/>
    </location>
</feature>
<keyword evidence="10 11" id="KW-0998">Cell outer membrane</keyword>
<dbReference type="Pfam" id="PF00593">
    <property type="entry name" value="TonB_dep_Rec_b-barrel"/>
    <property type="match status" value="1"/>
</dbReference>
<keyword evidence="9 17" id="KW-0675">Receptor</keyword>
<dbReference type="PROSITE" id="PS51318">
    <property type="entry name" value="TAT"/>
    <property type="match status" value="1"/>
</dbReference>
<dbReference type="Gene3D" id="3.55.50.30">
    <property type="match status" value="1"/>
</dbReference>
<dbReference type="PANTHER" id="PTHR30069:SF41">
    <property type="entry name" value="HEME_HEMOPEXIN UTILIZATION PROTEIN C"/>
    <property type="match status" value="1"/>
</dbReference>
<evidence type="ECO:0000256" key="13">
    <source>
        <dbReference type="RuleBase" id="RU003357"/>
    </source>
</evidence>
<feature type="signal peptide" evidence="14">
    <location>
        <begin position="1"/>
        <end position="31"/>
    </location>
</feature>
<dbReference type="Gene3D" id="2.40.170.20">
    <property type="entry name" value="TonB-dependent receptor, beta-barrel domain"/>
    <property type="match status" value="1"/>
</dbReference>
<gene>
    <name evidence="17" type="ORF">ACFSCV_04730</name>
</gene>
<evidence type="ECO:0000259" key="16">
    <source>
        <dbReference type="Pfam" id="PF07715"/>
    </source>
</evidence>
<evidence type="ECO:0000313" key="17">
    <source>
        <dbReference type="EMBL" id="MFD1702304.1"/>
    </source>
</evidence>
<dbReference type="PROSITE" id="PS01156">
    <property type="entry name" value="TONB_DEPENDENT_REC_2"/>
    <property type="match status" value="1"/>
</dbReference>
<protein>
    <submittedName>
        <fullName evidence="17">TonB-dependent receptor domain-containing protein</fullName>
    </submittedName>
</protein>
<dbReference type="PROSITE" id="PS52016">
    <property type="entry name" value="TONB_DEPENDENT_REC_3"/>
    <property type="match status" value="1"/>
</dbReference>
<dbReference type="InterPro" id="IPR036942">
    <property type="entry name" value="Beta-barrel_TonB_sf"/>
</dbReference>
<dbReference type="Gene3D" id="2.170.130.10">
    <property type="entry name" value="TonB-dependent receptor, plug domain"/>
    <property type="match status" value="1"/>
</dbReference>
<evidence type="ECO:0000256" key="1">
    <source>
        <dbReference type="ARBA" id="ARBA00004571"/>
    </source>
</evidence>
<name>A0ABW4K3Q7_9HYPH</name>
<reference evidence="18" key="1">
    <citation type="journal article" date="2019" name="Int. J. Syst. Evol. Microbiol.">
        <title>The Global Catalogue of Microorganisms (GCM) 10K type strain sequencing project: providing services to taxonomists for standard genome sequencing and annotation.</title>
        <authorList>
            <consortium name="The Broad Institute Genomics Platform"/>
            <consortium name="The Broad Institute Genome Sequencing Center for Infectious Disease"/>
            <person name="Wu L."/>
            <person name="Ma J."/>
        </authorList>
    </citation>
    <scope>NUCLEOTIDE SEQUENCE [LARGE SCALE GENOMIC DNA]</scope>
    <source>
        <strain evidence="18">KCTC 23707</strain>
    </source>
</reference>
<comment type="caution">
    <text evidence="17">The sequence shown here is derived from an EMBL/GenBank/DDBJ whole genome shotgun (WGS) entry which is preliminary data.</text>
</comment>
<dbReference type="InterPro" id="IPR037066">
    <property type="entry name" value="Plug_dom_sf"/>
</dbReference>
<proteinExistence type="inferred from homology"/>
<dbReference type="InterPro" id="IPR010917">
    <property type="entry name" value="TonB_rcpt_CS"/>
</dbReference>
<evidence type="ECO:0000256" key="14">
    <source>
        <dbReference type="SAM" id="SignalP"/>
    </source>
</evidence>
<keyword evidence="5 11" id="KW-0812">Transmembrane</keyword>
<evidence type="ECO:0000313" key="18">
    <source>
        <dbReference type="Proteomes" id="UP001597308"/>
    </source>
</evidence>
<dbReference type="EMBL" id="JBHUER010000003">
    <property type="protein sequence ID" value="MFD1702304.1"/>
    <property type="molecule type" value="Genomic_DNA"/>
</dbReference>
<keyword evidence="3 11" id="KW-0813">Transport</keyword>
<sequence length="795" mass="85753">MKLLRRAALLWASAPLLATAASLAAAGAANAQTEAGATYTFDIPAKPLLSAFADYTRLTGVQILRPSAQRLTGRSRSVSGQLDADTALRRMLEGSGLVHSFSTPSAATLYPLNEPLAPVQLAGGATPLEEITVTGEGAEDAPSGAPGSFVVTASDIARKNPQDVKDLFGGEPGVQVGSSIPLSQKVYVRGIEETNLAVSIDGAAQNNKVFHHNATTYIDPGLLKQARVDPSVAPANAGFGALAGSIAYETKDVADLLGHDREGVGGVVKGTFNSNGGVFGTSVTGYGKQNGFEALGYLNWEKGGRYENGGDDKMRGTATDLLSGLGKLAYESAEGHRFEASYQRVLDDAIRPFRPNAGRVVRPLPDGATPEPPTRPFRLERQNAILHYSMISPEGWFDPKVVLAYGSTKVKVPTYPRDPDTGSFFYSYDSTGVTSTLNGRIENKFAFAFGSVTAGVDFRNDRADLRDRFDGADERMTNLGAYAQARLELFDRTRVSFGARGDRQWFRGSSDSDGAKKDHGGVSVNASGEYDLIADLLTAKAGYSHVWAGVPLAENFIINPAWDYAGGSGKDLNATTSDNYSAGLMVRRDGFTVEGSLFRTQIENARNAKFSNSYHPPYGEATVPGATWAPDLDTRGFELGVGYEWKTGFVRVKYAHIDVDIDGRRGDSDTGNYIATPVGDIITISAAHTFVDWNVTVGGDVEIAPTYRRTAINPETITPKKPRGDRYPAYPAYEIVNAFIEYRPRFKYETTLRLDVTNIFDENYSSRASYGSEFNNVTPLFEPGRAFLMTAQVKF</sequence>
<feature type="domain" description="TonB-dependent receptor-like beta-barrel" evidence="15">
    <location>
        <begin position="369"/>
        <end position="759"/>
    </location>
</feature>
<evidence type="ECO:0000256" key="7">
    <source>
        <dbReference type="ARBA" id="ARBA00023077"/>
    </source>
</evidence>
<evidence type="ECO:0000256" key="6">
    <source>
        <dbReference type="ARBA" id="ARBA00022729"/>
    </source>
</evidence>
<comment type="similarity">
    <text evidence="2 11 13">Belongs to the TonB-dependent receptor family.</text>
</comment>
<keyword evidence="6 14" id="KW-0732">Signal</keyword>
<keyword evidence="4 11" id="KW-1134">Transmembrane beta strand</keyword>
<evidence type="ECO:0000256" key="11">
    <source>
        <dbReference type="PROSITE-ProRule" id="PRU01360"/>
    </source>
</evidence>
<dbReference type="InterPro" id="IPR000531">
    <property type="entry name" value="Beta-barrel_TonB"/>
</dbReference>
<dbReference type="SUPFAM" id="SSF56935">
    <property type="entry name" value="Porins"/>
    <property type="match status" value="1"/>
</dbReference>
<keyword evidence="8 11" id="KW-0472">Membrane</keyword>
<evidence type="ECO:0000256" key="2">
    <source>
        <dbReference type="ARBA" id="ARBA00009810"/>
    </source>
</evidence>
<evidence type="ECO:0000256" key="3">
    <source>
        <dbReference type="ARBA" id="ARBA00022448"/>
    </source>
</evidence>
<comment type="subcellular location">
    <subcellularLocation>
        <location evidence="1 11">Cell outer membrane</location>
        <topology evidence="1 11">Multi-pass membrane protein</topology>
    </subcellularLocation>
</comment>
<feature type="short sequence motif" description="TonB C-terminal box" evidence="12">
    <location>
        <begin position="778"/>
        <end position="795"/>
    </location>
</feature>
<feature type="chain" id="PRO_5047148070" evidence="14">
    <location>
        <begin position="32"/>
        <end position="795"/>
    </location>
</feature>
<evidence type="ECO:0000256" key="5">
    <source>
        <dbReference type="ARBA" id="ARBA00022692"/>
    </source>
</evidence>
<dbReference type="Pfam" id="PF07715">
    <property type="entry name" value="Plug"/>
    <property type="match status" value="1"/>
</dbReference>
<accession>A0ABW4K3Q7</accession>
<dbReference type="InterPro" id="IPR006311">
    <property type="entry name" value="TAT_signal"/>
</dbReference>
<dbReference type="Proteomes" id="UP001597308">
    <property type="component" value="Unassembled WGS sequence"/>
</dbReference>
<organism evidence="17 18">
    <name type="scientific">Methylopila henanensis</name>
    <dbReference type="NCBI Taxonomy" id="873516"/>
    <lineage>
        <taxon>Bacteria</taxon>
        <taxon>Pseudomonadati</taxon>
        <taxon>Pseudomonadota</taxon>
        <taxon>Alphaproteobacteria</taxon>
        <taxon>Hyphomicrobiales</taxon>
        <taxon>Methylopilaceae</taxon>
        <taxon>Methylopila</taxon>
    </lineage>
</organism>
<dbReference type="InterPro" id="IPR039426">
    <property type="entry name" value="TonB-dep_rcpt-like"/>
</dbReference>
<dbReference type="RefSeq" id="WP_378797507.1">
    <property type="nucleotide sequence ID" value="NZ_JBHUER010000003.1"/>
</dbReference>
<dbReference type="PANTHER" id="PTHR30069">
    <property type="entry name" value="TONB-DEPENDENT OUTER MEMBRANE RECEPTOR"/>
    <property type="match status" value="1"/>
</dbReference>
<evidence type="ECO:0000256" key="12">
    <source>
        <dbReference type="PROSITE-ProRule" id="PRU10144"/>
    </source>
</evidence>
<evidence type="ECO:0000256" key="8">
    <source>
        <dbReference type="ARBA" id="ARBA00023136"/>
    </source>
</evidence>